<feature type="transmembrane region" description="Helical" evidence="10">
    <location>
        <begin position="59"/>
        <end position="78"/>
    </location>
</feature>
<dbReference type="AlphaFoldDB" id="A0A918JNX9"/>
<dbReference type="InterPro" id="IPR038770">
    <property type="entry name" value="Na+/solute_symporter_sf"/>
</dbReference>
<dbReference type="NCBIfam" id="NF003716">
    <property type="entry name" value="PRK05326.1-3"/>
    <property type="match status" value="1"/>
</dbReference>
<feature type="transmembrane region" description="Helical" evidence="10">
    <location>
        <begin position="331"/>
        <end position="356"/>
    </location>
</feature>
<evidence type="ECO:0000256" key="9">
    <source>
        <dbReference type="ARBA" id="ARBA00023136"/>
    </source>
</evidence>
<evidence type="ECO:0000256" key="8">
    <source>
        <dbReference type="ARBA" id="ARBA00023065"/>
    </source>
</evidence>
<keyword evidence="8" id="KW-0406">Ion transport</keyword>
<feature type="transmembrane region" description="Helical" evidence="10">
    <location>
        <begin position="159"/>
        <end position="176"/>
    </location>
</feature>
<comment type="caution">
    <text evidence="12">The sequence shown here is derived from an EMBL/GenBank/DDBJ whole genome shotgun (WGS) entry which is preliminary data.</text>
</comment>
<dbReference type="Proteomes" id="UP000631300">
    <property type="component" value="Unassembled WGS sequence"/>
</dbReference>
<keyword evidence="6 10" id="KW-0812">Transmembrane</keyword>
<evidence type="ECO:0000256" key="7">
    <source>
        <dbReference type="ARBA" id="ARBA00022989"/>
    </source>
</evidence>
<dbReference type="GO" id="GO:0005886">
    <property type="term" value="C:plasma membrane"/>
    <property type="evidence" value="ECO:0007669"/>
    <property type="project" value="UniProtKB-SubCell"/>
</dbReference>
<dbReference type="EMBL" id="BMXP01000009">
    <property type="protein sequence ID" value="GGW92791.1"/>
    <property type="molecule type" value="Genomic_DNA"/>
</dbReference>
<keyword evidence="5" id="KW-0630">Potassium</keyword>
<keyword evidence="3" id="KW-0050">Antiport</keyword>
<gene>
    <name evidence="12" type="primary">nhaP</name>
    <name evidence="12" type="ORF">GCM10007391_28790</name>
</gene>
<dbReference type="Pfam" id="PF02080">
    <property type="entry name" value="TrkA_C"/>
    <property type="match status" value="1"/>
</dbReference>
<dbReference type="PANTHER" id="PTHR32507">
    <property type="entry name" value="NA(+)/H(+) ANTIPORTER 1"/>
    <property type="match status" value="1"/>
</dbReference>
<dbReference type="NCBIfam" id="NF003715">
    <property type="entry name" value="PRK05326.1-2"/>
    <property type="match status" value="1"/>
</dbReference>
<name>A0A918JNX9_9ALTE</name>
<sequence length="487" mass="51783">MFAVDNIILVSAVLAILGVLASKLSPRFGVPVLVLFLGVGMLAGEDGIGRIFFDNADAAHAIGTFALILILFDGGLQTSKKSILQAWKPAALLATLGVVGTAVLTGLAAMYILDLPLYKGLLLGAIVGSTDAAAVFSVLRNAGIRIPSKIKSTLELESASNDPMAIFLTIGLITLVQDSTTQPVDLLALFASQMGVGAAVGLAVGGVAVWLFRRITLMAIGLYPVFVMLFGVLSFGLAANLSGSGFLATFITGVIVGNSRFSYQRNTFVFLDGLAWLGQIAMFVILGLLVTPTELFVNWKEGLLIACVLIFIARPLVVLPILLLSKMSLKASVLIAWVGLRGSVPIILAIFPLIFGMPYAELIFNVVFFIVLISALLQGSTLPYAARKLGLVLNDDVQESSTLEIVKVAKSKRELIEIEVSSLSPARNKTISELGLPDNTVVAMIARGETTIIPKGSTQLEKGDQVFIITKMLDKNAVENRFYADPE</sequence>
<dbReference type="Gene3D" id="3.30.70.1450">
    <property type="entry name" value="Regulator of K+ conductance, C-terminal domain"/>
    <property type="match status" value="1"/>
</dbReference>
<organism evidence="12 13">
    <name type="scientific">Alteromonas halophila</name>
    <dbReference type="NCBI Taxonomy" id="516698"/>
    <lineage>
        <taxon>Bacteria</taxon>
        <taxon>Pseudomonadati</taxon>
        <taxon>Pseudomonadota</taxon>
        <taxon>Gammaproteobacteria</taxon>
        <taxon>Alteromonadales</taxon>
        <taxon>Alteromonadaceae</taxon>
        <taxon>Alteromonas/Salinimonas group</taxon>
        <taxon>Alteromonas</taxon>
    </lineage>
</organism>
<evidence type="ECO:0000259" key="11">
    <source>
        <dbReference type="PROSITE" id="PS51202"/>
    </source>
</evidence>
<comment type="subcellular location">
    <subcellularLocation>
        <location evidence="1">Cell membrane</location>
        <topology evidence="1">Multi-pass membrane protein</topology>
    </subcellularLocation>
</comment>
<protein>
    <submittedName>
        <fullName evidence="12">K+/H+ antiporter</fullName>
    </submittedName>
</protein>
<dbReference type="GO" id="GO:1902600">
    <property type="term" value="P:proton transmembrane transport"/>
    <property type="evidence" value="ECO:0007669"/>
    <property type="project" value="InterPro"/>
</dbReference>
<dbReference type="PROSITE" id="PS51202">
    <property type="entry name" value="RCK_C"/>
    <property type="match status" value="1"/>
</dbReference>
<feature type="transmembrane region" description="Helical" evidence="10">
    <location>
        <begin position="90"/>
        <end position="112"/>
    </location>
</feature>
<dbReference type="InterPro" id="IPR006153">
    <property type="entry name" value="Cation/H_exchanger_TM"/>
</dbReference>
<reference evidence="12" key="1">
    <citation type="journal article" date="2014" name="Int. J. Syst. Evol. Microbiol.">
        <title>Complete genome sequence of Corynebacterium casei LMG S-19264T (=DSM 44701T), isolated from a smear-ripened cheese.</title>
        <authorList>
            <consortium name="US DOE Joint Genome Institute (JGI-PGF)"/>
            <person name="Walter F."/>
            <person name="Albersmeier A."/>
            <person name="Kalinowski J."/>
            <person name="Ruckert C."/>
        </authorList>
    </citation>
    <scope>NUCLEOTIDE SEQUENCE</scope>
    <source>
        <strain evidence="12">KCTC 22164</strain>
    </source>
</reference>
<dbReference type="RefSeq" id="WP_189407682.1">
    <property type="nucleotide sequence ID" value="NZ_BMXP01000009.1"/>
</dbReference>
<reference evidence="12" key="2">
    <citation type="submission" date="2020-09" db="EMBL/GenBank/DDBJ databases">
        <authorList>
            <person name="Sun Q."/>
            <person name="Kim S."/>
        </authorList>
    </citation>
    <scope>NUCLEOTIDE SEQUENCE</scope>
    <source>
        <strain evidence="12">KCTC 22164</strain>
    </source>
</reference>
<keyword evidence="2" id="KW-0813">Transport</keyword>
<evidence type="ECO:0000256" key="3">
    <source>
        <dbReference type="ARBA" id="ARBA00022449"/>
    </source>
</evidence>
<keyword evidence="13" id="KW-1185">Reference proteome</keyword>
<evidence type="ECO:0000256" key="4">
    <source>
        <dbReference type="ARBA" id="ARBA00022475"/>
    </source>
</evidence>
<feature type="domain" description="RCK C-terminal" evidence="11">
    <location>
        <begin position="403"/>
        <end position="484"/>
    </location>
</feature>
<evidence type="ECO:0000256" key="5">
    <source>
        <dbReference type="ARBA" id="ARBA00022538"/>
    </source>
</evidence>
<dbReference type="InterPro" id="IPR006037">
    <property type="entry name" value="RCK_C"/>
</dbReference>
<proteinExistence type="predicted"/>
<keyword evidence="9 10" id="KW-0472">Membrane</keyword>
<evidence type="ECO:0000256" key="6">
    <source>
        <dbReference type="ARBA" id="ARBA00022692"/>
    </source>
</evidence>
<evidence type="ECO:0000313" key="12">
    <source>
        <dbReference type="EMBL" id="GGW92791.1"/>
    </source>
</evidence>
<feature type="transmembrane region" description="Helical" evidence="10">
    <location>
        <begin position="219"/>
        <end position="238"/>
    </location>
</feature>
<evidence type="ECO:0000256" key="1">
    <source>
        <dbReference type="ARBA" id="ARBA00004651"/>
    </source>
</evidence>
<dbReference type="Pfam" id="PF00999">
    <property type="entry name" value="Na_H_Exchanger"/>
    <property type="match status" value="1"/>
</dbReference>
<dbReference type="PANTHER" id="PTHR32507:SF7">
    <property type="entry name" value="K(+)_H(+) ANTIPORTER NHAP2"/>
    <property type="match status" value="1"/>
</dbReference>
<dbReference type="GO" id="GO:0008324">
    <property type="term" value="F:monoatomic cation transmembrane transporter activity"/>
    <property type="evidence" value="ECO:0007669"/>
    <property type="project" value="InterPro"/>
</dbReference>
<feature type="transmembrane region" description="Helical" evidence="10">
    <location>
        <begin position="188"/>
        <end position="212"/>
    </location>
</feature>
<keyword evidence="4" id="KW-1003">Cell membrane</keyword>
<dbReference type="InterPro" id="IPR036721">
    <property type="entry name" value="RCK_C_sf"/>
</dbReference>
<feature type="transmembrane region" description="Helical" evidence="10">
    <location>
        <begin position="268"/>
        <end position="290"/>
    </location>
</feature>
<keyword evidence="7 10" id="KW-1133">Transmembrane helix</keyword>
<feature type="transmembrane region" description="Helical" evidence="10">
    <location>
        <begin position="118"/>
        <end position="139"/>
    </location>
</feature>
<keyword evidence="5" id="KW-0633">Potassium transport</keyword>
<accession>A0A918JNX9</accession>
<evidence type="ECO:0000256" key="10">
    <source>
        <dbReference type="SAM" id="Phobius"/>
    </source>
</evidence>
<dbReference type="Gene3D" id="1.20.1530.20">
    <property type="match status" value="1"/>
</dbReference>
<feature type="transmembrane region" description="Helical" evidence="10">
    <location>
        <begin position="362"/>
        <end position="385"/>
    </location>
</feature>
<dbReference type="GO" id="GO:0006813">
    <property type="term" value="P:potassium ion transport"/>
    <property type="evidence" value="ECO:0007669"/>
    <property type="project" value="UniProtKB-KW"/>
</dbReference>
<evidence type="ECO:0000256" key="2">
    <source>
        <dbReference type="ARBA" id="ARBA00022448"/>
    </source>
</evidence>
<feature type="transmembrane region" description="Helical" evidence="10">
    <location>
        <begin position="302"/>
        <end position="324"/>
    </location>
</feature>
<feature type="transmembrane region" description="Helical" evidence="10">
    <location>
        <begin position="6"/>
        <end position="25"/>
    </location>
</feature>
<dbReference type="SUPFAM" id="SSF116726">
    <property type="entry name" value="TrkA C-terminal domain-like"/>
    <property type="match status" value="1"/>
</dbReference>
<dbReference type="GO" id="GO:0015297">
    <property type="term" value="F:antiporter activity"/>
    <property type="evidence" value="ECO:0007669"/>
    <property type="project" value="UniProtKB-KW"/>
</dbReference>
<evidence type="ECO:0000313" key="13">
    <source>
        <dbReference type="Proteomes" id="UP000631300"/>
    </source>
</evidence>